<dbReference type="PRINTS" id="PR00344">
    <property type="entry name" value="BCTRLSENSOR"/>
</dbReference>
<feature type="transmembrane region" description="Helical" evidence="13">
    <location>
        <begin position="6"/>
        <end position="25"/>
    </location>
</feature>
<evidence type="ECO:0000259" key="14">
    <source>
        <dbReference type="PROSITE" id="PS50109"/>
    </source>
</evidence>
<dbReference type="Proteomes" id="UP000601789">
    <property type="component" value="Unassembled WGS sequence"/>
</dbReference>
<reference evidence="15 16" key="1">
    <citation type="submission" date="2020-10" db="EMBL/GenBank/DDBJ databases">
        <title>Aquamicrobium zhengzhouensis sp. nov., a exopolysaccharide producing bacterium isolated from farmland soil.</title>
        <authorList>
            <person name="Wang X."/>
        </authorList>
    </citation>
    <scope>NUCLEOTIDE SEQUENCE [LARGE SCALE GENOMIC DNA]</scope>
    <source>
        <strain evidence="16">cd-1</strain>
    </source>
</reference>
<feature type="transmembrane region" description="Helical" evidence="13">
    <location>
        <begin position="285"/>
        <end position="306"/>
    </location>
</feature>
<dbReference type="RefSeq" id="WP_198475531.1">
    <property type="nucleotide sequence ID" value="NZ_JADGMQ010000003.1"/>
</dbReference>
<dbReference type="InterPro" id="IPR003594">
    <property type="entry name" value="HATPase_dom"/>
</dbReference>
<evidence type="ECO:0000256" key="9">
    <source>
        <dbReference type="ARBA" id="ARBA00022989"/>
    </source>
</evidence>
<comment type="catalytic activity">
    <reaction evidence="1">
        <text>ATP + protein L-histidine = ADP + protein N-phospho-L-histidine.</text>
        <dbReference type="EC" id="2.7.13.3"/>
    </reaction>
</comment>
<dbReference type="InterPro" id="IPR038377">
    <property type="entry name" value="Na/Glc_symporter_sf"/>
</dbReference>
<dbReference type="Gene3D" id="1.10.287.130">
    <property type="match status" value="1"/>
</dbReference>
<evidence type="ECO:0000256" key="2">
    <source>
        <dbReference type="ARBA" id="ARBA00004141"/>
    </source>
</evidence>
<feature type="transmembrane region" description="Helical" evidence="13">
    <location>
        <begin position="72"/>
        <end position="89"/>
    </location>
</feature>
<keyword evidence="16" id="KW-1185">Reference proteome</keyword>
<feature type="coiled-coil region" evidence="12">
    <location>
        <begin position="645"/>
        <end position="682"/>
    </location>
</feature>
<feature type="domain" description="Histidine kinase" evidence="14">
    <location>
        <begin position="682"/>
        <end position="901"/>
    </location>
</feature>
<organism evidence="15 16">
    <name type="scientific">Aquamicrobium zhengzhouense</name>
    <dbReference type="NCBI Taxonomy" id="2781738"/>
    <lineage>
        <taxon>Bacteria</taxon>
        <taxon>Pseudomonadati</taxon>
        <taxon>Pseudomonadota</taxon>
        <taxon>Alphaproteobacteria</taxon>
        <taxon>Hyphomicrobiales</taxon>
        <taxon>Phyllobacteriaceae</taxon>
        <taxon>Aquamicrobium</taxon>
    </lineage>
</organism>
<protein>
    <recommendedName>
        <fullName evidence="4">histidine kinase</fullName>
        <ecNumber evidence="4">2.7.13.3</ecNumber>
    </recommendedName>
</protein>
<dbReference type="Gene3D" id="3.30.565.10">
    <property type="entry name" value="Histidine kinase-like ATPase, C-terminal domain"/>
    <property type="match status" value="1"/>
</dbReference>
<dbReference type="InterPro" id="IPR001734">
    <property type="entry name" value="Na/solute_symporter"/>
</dbReference>
<dbReference type="Pfam" id="PF02518">
    <property type="entry name" value="HATPase_c"/>
    <property type="match status" value="1"/>
</dbReference>
<evidence type="ECO:0000313" key="16">
    <source>
        <dbReference type="Proteomes" id="UP000601789"/>
    </source>
</evidence>
<gene>
    <name evidence="15" type="ORF">IOD40_06435</name>
</gene>
<evidence type="ECO:0000256" key="8">
    <source>
        <dbReference type="ARBA" id="ARBA00022777"/>
    </source>
</evidence>
<comment type="similarity">
    <text evidence="3">Belongs to the sodium:solute symporter (SSF) (TC 2.A.21) family.</text>
</comment>
<name>A0ABS0SAL7_9HYPH</name>
<evidence type="ECO:0000256" key="10">
    <source>
        <dbReference type="ARBA" id="ARBA00023012"/>
    </source>
</evidence>
<dbReference type="EMBL" id="JADGMQ010000003">
    <property type="protein sequence ID" value="MBI1620301.1"/>
    <property type="molecule type" value="Genomic_DNA"/>
</dbReference>
<keyword evidence="9 13" id="KW-1133">Transmembrane helix</keyword>
<dbReference type="InterPro" id="IPR005467">
    <property type="entry name" value="His_kinase_dom"/>
</dbReference>
<feature type="transmembrane region" description="Helical" evidence="13">
    <location>
        <begin position="37"/>
        <end position="60"/>
    </location>
</feature>
<keyword evidence="8" id="KW-0418">Kinase</keyword>
<keyword evidence="11 13" id="KW-0472">Membrane</keyword>
<dbReference type="Pfam" id="PF00512">
    <property type="entry name" value="HisKA"/>
    <property type="match status" value="1"/>
</dbReference>
<keyword evidence="6" id="KW-0808">Transferase</keyword>
<dbReference type="PANTHER" id="PTHR43711">
    <property type="entry name" value="TWO-COMPONENT HISTIDINE KINASE"/>
    <property type="match status" value="1"/>
</dbReference>
<keyword evidence="5" id="KW-0597">Phosphoprotein</keyword>
<evidence type="ECO:0000256" key="6">
    <source>
        <dbReference type="ARBA" id="ARBA00022679"/>
    </source>
</evidence>
<dbReference type="Gene3D" id="1.20.1730.10">
    <property type="entry name" value="Sodium/glucose cotransporter"/>
    <property type="match status" value="1"/>
</dbReference>
<evidence type="ECO:0000256" key="1">
    <source>
        <dbReference type="ARBA" id="ARBA00000085"/>
    </source>
</evidence>
<keyword evidence="12" id="KW-0175">Coiled coil</keyword>
<feature type="transmembrane region" description="Helical" evidence="13">
    <location>
        <begin position="118"/>
        <end position="136"/>
    </location>
</feature>
<evidence type="ECO:0000256" key="4">
    <source>
        <dbReference type="ARBA" id="ARBA00012438"/>
    </source>
</evidence>
<evidence type="ECO:0000256" key="12">
    <source>
        <dbReference type="SAM" id="Coils"/>
    </source>
</evidence>
<dbReference type="SMART" id="SM00388">
    <property type="entry name" value="HisKA"/>
    <property type="match status" value="1"/>
</dbReference>
<dbReference type="SUPFAM" id="SSF55874">
    <property type="entry name" value="ATPase domain of HSP90 chaperone/DNA topoisomerase II/histidine kinase"/>
    <property type="match status" value="1"/>
</dbReference>
<dbReference type="InterPro" id="IPR004358">
    <property type="entry name" value="Sig_transdc_His_kin-like_C"/>
</dbReference>
<dbReference type="PROSITE" id="PS50109">
    <property type="entry name" value="HIS_KIN"/>
    <property type="match status" value="1"/>
</dbReference>
<evidence type="ECO:0000313" key="15">
    <source>
        <dbReference type="EMBL" id="MBI1620301.1"/>
    </source>
</evidence>
<dbReference type="InterPro" id="IPR050736">
    <property type="entry name" value="Sensor_HK_Regulatory"/>
</dbReference>
<accession>A0ABS0SAL7</accession>
<dbReference type="InterPro" id="IPR036097">
    <property type="entry name" value="HisK_dim/P_sf"/>
</dbReference>
<dbReference type="CDD" id="cd00075">
    <property type="entry name" value="HATPase"/>
    <property type="match status" value="1"/>
</dbReference>
<feature type="transmembrane region" description="Helical" evidence="13">
    <location>
        <begin position="165"/>
        <end position="184"/>
    </location>
</feature>
<feature type="transmembrane region" description="Helical" evidence="13">
    <location>
        <begin position="196"/>
        <end position="221"/>
    </location>
</feature>
<dbReference type="CDD" id="cd10322">
    <property type="entry name" value="SLC5sbd"/>
    <property type="match status" value="1"/>
</dbReference>
<keyword evidence="10" id="KW-0902">Two-component regulatory system</keyword>
<dbReference type="InterPro" id="IPR003661">
    <property type="entry name" value="HisK_dim/P_dom"/>
</dbReference>
<proteinExistence type="inferred from homology"/>
<dbReference type="SMART" id="SM00387">
    <property type="entry name" value="HATPase_c"/>
    <property type="match status" value="1"/>
</dbReference>
<comment type="caution">
    <text evidence="15">The sequence shown here is derived from an EMBL/GenBank/DDBJ whole genome shotgun (WGS) entry which is preliminary data.</text>
</comment>
<dbReference type="PANTHER" id="PTHR43711:SF1">
    <property type="entry name" value="HISTIDINE KINASE 1"/>
    <property type="match status" value="1"/>
</dbReference>
<sequence length="915" mass="99048">MTLTADLVIASAVAYVGLLFVVAFLGDRHTRNRHGGFLRSPFVYTLSISVYCTSWTFYGAVGSAARTGLEFATIYLGPTLVFIGWWFILRRLVRISHDQRITSIADLLSSRFGKSSKLGVLVTILAVIAIAPYIALQLKAVTSSIEAIAGSSEFGRGSIEGWDEVGLAFGVAAGMALFTILFGTRNVDAKEQHHGVVAAIALEAVVKLTALIAVGIFVLYAGGGLENIFSRAAEAGLNIHATETFGDRWIATMILAASAIICLPRQFQVTVVENSDESHLRTASWAFPAYMLAMSLFILPIALYGLTTMPEGSNPDMFTLTLPLAAGQDGLALFAFIGGFSSATSMIILESIALSIMVSNHIVVPVMLRFSADDSQGDGHGVRRLILNARRLSILLILFLGFGYFSLTRASDALAPIGLISFTGVAQFLPAIIAALFWRDASTKAAVAGVTLGYVIWLWSSFMPSFASSSPMIAEIMAHGPGGISWLRPQALFGLDWLDPLSHAVFWSLFLNTIVLVVGSLCTSQSALEHVQAAIFLNVSRPGSGETNPLRGSATADDLFLVARRVLGHQRAFELFSEEARQKGTAWSSIEPSPTFIDRLERELAGSIGAASAHVMLSKVVSGGVVSLEEVMQMADETQQAIEHSQALERASAQLRATAEKLENANRQLREVDLQKDEFLSQVSHEVRTPMTAIRAFSEILLSEKDLDQSASQKFISTIHKESLRLTSLLDEILDLSALERGERVWESRATDAEETLDQAMRVCDALARQNKVLMKTASRAIAATVLADPDRLSQVLINLISNAIKYNGSANPEVTVHSRIVGEQYIIEVADNGAGILEEDRERIFDKFYRGRQGEAASYAGAGLGLPISQQIITRMRGKLELVARAQPGTCFRVTLPLAQAEFADPKSDAKLNV</sequence>
<evidence type="ECO:0000256" key="13">
    <source>
        <dbReference type="SAM" id="Phobius"/>
    </source>
</evidence>
<keyword evidence="7 13" id="KW-0812">Transmembrane</keyword>
<evidence type="ECO:0000256" key="5">
    <source>
        <dbReference type="ARBA" id="ARBA00022553"/>
    </source>
</evidence>
<evidence type="ECO:0000256" key="7">
    <source>
        <dbReference type="ARBA" id="ARBA00022692"/>
    </source>
</evidence>
<feature type="transmembrane region" description="Helical" evidence="13">
    <location>
        <begin position="413"/>
        <end position="438"/>
    </location>
</feature>
<dbReference type="PROSITE" id="PS50283">
    <property type="entry name" value="NA_SOLUT_SYMP_3"/>
    <property type="match status" value="1"/>
</dbReference>
<comment type="subcellular location">
    <subcellularLocation>
        <location evidence="2">Membrane</location>
        <topology evidence="2">Multi-pass membrane protein</topology>
    </subcellularLocation>
</comment>
<dbReference type="EC" id="2.7.13.3" evidence="4"/>
<dbReference type="SUPFAM" id="SSF47384">
    <property type="entry name" value="Homodimeric domain of signal transducing histidine kinase"/>
    <property type="match status" value="1"/>
</dbReference>
<feature type="transmembrane region" description="Helical" evidence="13">
    <location>
        <begin position="445"/>
        <end position="462"/>
    </location>
</feature>
<feature type="transmembrane region" description="Helical" evidence="13">
    <location>
        <begin position="389"/>
        <end position="407"/>
    </location>
</feature>
<dbReference type="InterPro" id="IPR036890">
    <property type="entry name" value="HATPase_C_sf"/>
</dbReference>
<evidence type="ECO:0000256" key="3">
    <source>
        <dbReference type="ARBA" id="ARBA00006434"/>
    </source>
</evidence>
<evidence type="ECO:0000256" key="11">
    <source>
        <dbReference type="ARBA" id="ARBA00023136"/>
    </source>
</evidence>
<dbReference type="CDD" id="cd00082">
    <property type="entry name" value="HisKA"/>
    <property type="match status" value="1"/>
</dbReference>